<dbReference type="PROSITE" id="PS50110">
    <property type="entry name" value="RESPONSE_REGULATORY"/>
    <property type="match status" value="1"/>
</dbReference>
<dbReference type="Pfam" id="PF00196">
    <property type="entry name" value="GerE"/>
    <property type="match status" value="1"/>
</dbReference>
<dbReference type="InterPro" id="IPR001789">
    <property type="entry name" value="Sig_transdc_resp-reg_receiver"/>
</dbReference>
<evidence type="ECO:0000256" key="2">
    <source>
        <dbReference type="ARBA" id="ARBA00023015"/>
    </source>
</evidence>
<name>A0A6G7KCG1_9LACT</name>
<accession>A0A6G7KCG1</accession>
<evidence type="ECO:0000256" key="5">
    <source>
        <dbReference type="PROSITE-ProRule" id="PRU00169"/>
    </source>
</evidence>
<dbReference type="CDD" id="cd06170">
    <property type="entry name" value="LuxR_C_like"/>
    <property type="match status" value="1"/>
</dbReference>
<dbReference type="InterPro" id="IPR016032">
    <property type="entry name" value="Sig_transdc_resp-reg_C-effctor"/>
</dbReference>
<keyword evidence="4" id="KW-0804">Transcription</keyword>
<dbReference type="KEGG" id="jar:G7057_10960"/>
<organism evidence="8 9">
    <name type="scientific">Jeotgalibaca arthritidis</name>
    <dbReference type="NCBI Taxonomy" id="1868794"/>
    <lineage>
        <taxon>Bacteria</taxon>
        <taxon>Bacillati</taxon>
        <taxon>Bacillota</taxon>
        <taxon>Bacilli</taxon>
        <taxon>Lactobacillales</taxon>
        <taxon>Carnobacteriaceae</taxon>
        <taxon>Jeotgalibaca</taxon>
    </lineage>
</organism>
<dbReference type="PANTHER" id="PTHR43214">
    <property type="entry name" value="TWO-COMPONENT RESPONSE REGULATOR"/>
    <property type="match status" value="1"/>
</dbReference>
<protein>
    <submittedName>
        <fullName evidence="8">Response regulator transcription factor</fullName>
    </submittedName>
</protein>
<feature type="domain" description="Response regulatory" evidence="7">
    <location>
        <begin position="7"/>
        <end position="123"/>
    </location>
</feature>
<dbReference type="PRINTS" id="PR00038">
    <property type="entry name" value="HTHLUXR"/>
</dbReference>
<dbReference type="EMBL" id="CP049740">
    <property type="protein sequence ID" value="QII82912.1"/>
    <property type="molecule type" value="Genomic_DNA"/>
</dbReference>
<dbReference type="RefSeq" id="WP_166163728.1">
    <property type="nucleotide sequence ID" value="NZ_CP049740.1"/>
</dbReference>
<keyword evidence="1 5" id="KW-0597">Phosphoprotein</keyword>
<dbReference type="AlphaFoldDB" id="A0A6G7KCG1"/>
<dbReference type="InterPro" id="IPR058245">
    <property type="entry name" value="NreC/VraR/RcsB-like_REC"/>
</dbReference>
<proteinExistence type="predicted"/>
<dbReference type="PANTHER" id="PTHR43214:SF40">
    <property type="entry name" value="TRANSCRIPTIONAL REGULATORY PROTEIN LNRK"/>
    <property type="match status" value="1"/>
</dbReference>
<evidence type="ECO:0000256" key="1">
    <source>
        <dbReference type="ARBA" id="ARBA00022553"/>
    </source>
</evidence>
<dbReference type="InterPro" id="IPR011006">
    <property type="entry name" value="CheY-like_superfamily"/>
</dbReference>
<dbReference type="SUPFAM" id="SSF52172">
    <property type="entry name" value="CheY-like"/>
    <property type="match status" value="1"/>
</dbReference>
<dbReference type="InterPro" id="IPR039420">
    <property type="entry name" value="WalR-like"/>
</dbReference>
<feature type="modified residue" description="4-aspartylphosphate" evidence="5">
    <location>
        <position position="58"/>
    </location>
</feature>
<evidence type="ECO:0000313" key="9">
    <source>
        <dbReference type="Proteomes" id="UP000501451"/>
    </source>
</evidence>
<dbReference type="InterPro" id="IPR000792">
    <property type="entry name" value="Tscrpt_reg_LuxR_C"/>
</dbReference>
<dbReference type="GO" id="GO:0003677">
    <property type="term" value="F:DNA binding"/>
    <property type="evidence" value="ECO:0007669"/>
    <property type="project" value="UniProtKB-KW"/>
</dbReference>
<sequence length="217" mass="24320">MTENAIKVLLVDDEQLIRSGLAILLEMYEEIEIVGQAANGQEAIDFCATEEVDVVLMDIRMPETNGIEGTKQIKEKHPHIHVLILTTFQDMEYIAQAMKVGASGYLLKDSNEETIYEGIKLAHKNNLVIDGKMTDFFTAISKNHTDAPVDPKNYELSSKEVEIIRLVASGYSNQEIADELFLSLGTIKNNTSLILNKLDLRDRTQLAIFAFEKGLMN</sequence>
<dbReference type="PROSITE" id="PS50043">
    <property type="entry name" value="HTH_LUXR_2"/>
    <property type="match status" value="1"/>
</dbReference>
<keyword evidence="3" id="KW-0238">DNA-binding</keyword>
<dbReference type="Proteomes" id="UP000501451">
    <property type="component" value="Chromosome"/>
</dbReference>
<dbReference type="SMART" id="SM00421">
    <property type="entry name" value="HTH_LUXR"/>
    <property type="match status" value="1"/>
</dbReference>
<dbReference type="SMART" id="SM00448">
    <property type="entry name" value="REC"/>
    <property type="match status" value="1"/>
</dbReference>
<keyword evidence="9" id="KW-1185">Reference proteome</keyword>
<dbReference type="GO" id="GO:0006355">
    <property type="term" value="P:regulation of DNA-templated transcription"/>
    <property type="evidence" value="ECO:0007669"/>
    <property type="project" value="InterPro"/>
</dbReference>
<dbReference type="Pfam" id="PF00072">
    <property type="entry name" value="Response_reg"/>
    <property type="match status" value="1"/>
</dbReference>
<dbReference type="Gene3D" id="3.40.50.2300">
    <property type="match status" value="1"/>
</dbReference>
<dbReference type="GO" id="GO:0000160">
    <property type="term" value="P:phosphorelay signal transduction system"/>
    <property type="evidence" value="ECO:0007669"/>
    <property type="project" value="InterPro"/>
</dbReference>
<evidence type="ECO:0000259" key="7">
    <source>
        <dbReference type="PROSITE" id="PS50110"/>
    </source>
</evidence>
<evidence type="ECO:0000256" key="4">
    <source>
        <dbReference type="ARBA" id="ARBA00023163"/>
    </source>
</evidence>
<evidence type="ECO:0000313" key="8">
    <source>
        <dbReference type="EMBL" id="QII82912.1"/>
    </source>
</evidence>
<reference evidence="8 9" key="1">
    <citation type="journal article" date="2017" name="Int. J. Syst. Evol. Microbiol.">
        <title>Jeotgalibaca porci sp. nov. and Jeotgalibaca arthritidis sp. nov., isolated from pigs, and emended description of the genus Jeotgalibaca.</title>
        <authorList>
            <person name="Zamora L."/>
            <person name="Perez-Sancho M."/>
            <person name="Dominguez L."/>
            <person name="Fernandez-Garayzabal J.F."/>
            <person name="Vela A.I."/>
        </authorList>
    </citation>
    <scope>NUCLEOTIDE SEQUENCE [LARGE SCALE GENOMIC DNA]</scope>
    <source>
        <strain evidence="8 9">CECT 9157</strain>
    </source>
</reference>
<keyword evidence="2" id="KW-0805">Transcription regulation</keyword>
<dbReference type="CDD" id="cd17535">
    <property type="entry name" value="REC_NarL-like"/>
    <property type="match status" value="1"/>
</dbReference>
<dbReference type="SUPFAM" id="SSF46894">
    <property type="entry name" value="C-terminal effector domain of the bipartite response regulators"/>
    <property type="match status" value="1"/>
</dbReference>
<feature type="domain" description="HTH luxR-type" evidence="6">
    <location>
        <begin position="149"/>
        <end position="214"/>
    </location>
</feature>
<gene>
    <name evidence="8" type="ORF">G7057_10960</name>
</gene>
<evidence type="ECO:0000256" key="3">
    <source>
        <dbReference type="ARBA" id="ARBA00023125"/>
    </source>
</evidence>
<evidence type="ECO:0000259" key="6">
    <source>
        <dbReference type="PROSITE" id="PS50043"/>
    </source>
</evidence>